<keyword evidence="3" id="KW-1185">Reference proteome</keyword>
<dbReference type="InterPro" id="IPR005019">
    <property type="entry name" value="Adenine_glyco"/>
</dbReference>
<protein>
    <submittedName>
        <fullName evidence="2">DNA-3-methyladenine glycosylase I</fullName>
    </submittedName>
</protein>
<dbReference type="Proteomes" id="UP000316313">
    <property type="component" value="Chromosome"/>
</dbReference>
<feature type="binding site" evidence="1">
    <location>
        <position position="180"/>
    </location>
    <ligand>
        <name>Zn(2+)</name>
        <dbReference type="ChEBI" id="CHEBI:29105"/>
    </ligand>
</feature>
<accession>A0A4Y6UFU6</accession>
<dbReference type="RefSeq" id="WP_141459371.1">
    <property type="nucleotide sequence ID" value="NZ_CP038141.1"/>
</dbReference>
<organism evidence="2 3">
    <name type="scientific">Swingsia samuiensis</name>
    <dbReference type="NCBI Taxonomy" id="1293412"/>
    <lineage>
        <taxon>Bacteria</taxon>
        <taxon>Pseudomonadati</taxon>
        <taxon>Pseudomonadota</taxon>
        <taxon>Alphaproteobacteria</taxon>
        <taxon>Acetobacterales</taxon>
        <taxon>Acetobacteraceae</taxon>
        <taxon>Swingsia</taxon>
    </lineage>
</organism>
<dbReference type="PANTHER" id="PTHR30037">
    <property type="entry name" value="DNA-3-METHYLADENINE GLYCOSYLASE 1"/>
    <property type="match status" value="1"/>
</dbReference>
<dbReference type="AlphaFoldDB" id="A0A4Y6UFU6"/>
<dbReference type="KEGG" id="ssam:E3D00_01680"/>
<dbReference type="GO" id="GO:0006284">
    <property type="term" value="P:base-excision repair"/>
    <property type="evidence" value="ECO:0007669"/>
    <property type="project" value="InterPro"/>
</dbReference>
<name>A0A4Y6UFU6_9PROT</name>
<gene>
    <name evidence="2" type="ORF">E3D00_01680</name>
</gene>
<dbReference type="GO" id="GO:0046872">
    <property type="term" value="F:metal ion binding"/>
    <property type="evidence" value="ECO:0007669"/>
    <property type="project" value="UniProtKB-KW"/>
</dbReference>
<dbReference type="SUPFAM" id="SSF48150">
    <property type="entry name" value="DNA-glycosylase"/>
    <property type="match status" value="1"/>
</dbReference>
<keyword evidence="1" id="KW-0862">Zinc</keyword>
<feature type="binding site" evidence="1">
    <location>
        <position position="8"/>
    </location>
    <ligand>
        <name>Zn(2+)</name>
        <dbReference type="ChEBI" id="CHEBI:29105"/>
    </ligand>
</feature>
<dbReference type="InterPro" id="IPR011257">
    <property type="entry name" value="DNA_glycosylase"/>
</dbReference>
<reference evidence="2 3" key="1">
    <citation type="submission" date="2019-03" db="EMBL/GenBank/DDBJ databases">
        <title>The complete genome sequence of Swingsia samuiensis NBRC107927(T).</title>
        <authorList>
            <person name="Chua K.-O."/>
            <person name="Chan K.-G."/>
            <person name="See-Too W.-S."/>
        </authorList>
    </citation>
    <scope>NUCLEOTIDE SEQUENCE [LARGE SCALE GENOMIC DNA]</scope>
    <source>
        <strain evidence="2 3">AH83</strain>
    </source>
</reference>
<evidence type="ECO:0000256" key="1">
    <source>
        <dbReference type="PIRSR" id="PIRSR605019-1"/>
    </source>
</evidence>
<sequence length="185" mass="21357">MNDALQRCKWASTNPLLQQYHDHEWGVPVTDGRSLWEALILETFQAGLSWLVVLKRREHLRQAFCHFDPHKIAQFNEADIQRLLSDPHIIRSRAKIEATILNAQAYLKMSEKGEDLNTFLTHYIPEPPILNTSDEMLSQSPLSITISKELKKKGFRFVGPVVVYSWLQAVGQIHDHDPLCFRSNI</sequence>
<feature type="binding site" evidence="1">
    <location>
        <position position="21"/>
    </location>
    <ligand>
        <name>Zn(2+)</name>
        <dbReference type="ChEBI" id="CHEBI:29105"/>
    </ligand>
</feature>
<proteinExistence type="predicted"/>
<keyword evidence="1" id="KW-0479">Metal-binding</keyword>
<dbReference type="PANTHER" id="PTHR30037:SF4">
    <property type="entry name" value="DNA-3-METHYLADENINE GLYCOSYLASE I"/>
    <property type="match status" value="1"/>
</dbReference>
<dbReference type="GO" id="GO:0008725">
    <property type="term" value="F:DNA-3-methyladenine glycosylase activity"/>
    <property type="evidence" value="ECO:0007669"/>
    <property type="project" value="InterPro"/>
</dbReference>
<evidence type="ECO:0000313" key="3">
    <source>
        <dbReference type="Proteomes" id="UP000316313"/>
    </source>
</evidence>
<dbReference type="InterPro" id="IPR052891">
    <property type="entry name" value="DNA-3mA_glycosylase"/>
</dbReference>
<dbReference type="Pfam" id="PF03352">
    <property type="entry name" value="Adenine_glyco"/>
    <property type="match status" value="1"/>
</dbReference>
<evidence type="ECO:0000313" key="2">
    <source>
        <dbReference type="EMBL" id="QDH16419.1"/>
    </source>
</evidence>
<feature type="binding site" evidence="1">
    <location>
        <position position="176"/>
    </location>
    <ligand>
        <name>Zn(2+)</name>
        <dbReference type="ChEBI" id="CHEBI:29105"/>
    </ligand>
</feature>
<dbReference type="Gene3D" id="1.10.340.30">
    <property type="entry name" value="Hypothetical protein, domain 2"/>
    <property type="match status" value="1"/>
</dbReference>
<dbReference type="EMBL" id="CP038141">
    <property type="protein sequence ID" value="QDH16419.1"/>
    <property type="molecule type" value="Genomic_DNA"/>
</dbReference>
<dbReference type="OrthoDB" id="9807664at2"/>